<dbReference type="SUPFAM" id="SSF53271">
    <property type="entry name" value="PRTase-like"/>
    <property type="match status" value="1"/>
</dbReference>
<dbReference type="EMBL" id="CP012159">
    <property type="protein sequence ID" value="AKT41213.1"/>
    <property type="molecule type" value="Genomic_DNA"/>
</dbReference>
<dbReference type="Gene3D" id="3.30.1310.20">
    <property type="entry name" value="PRTase-like"/>
    <property type="match status" value="1"/>
</dbReference>
<dbReference type="AlphaFoldDB" id="A0A0K1EKT0"/>
<accession>A0A0K1EKT0</accession>
<feature type="domain" description="Phosphoribosyltransferase" evidence="2">
    <location>
        <begin position="12"/>
        <end position="174"/>
    </location>
</feature>
<dbReference type="STRING" id="52.CMC5_053740"/>
<keyword evidence="3" id="KW-0328">Glycosyltransferase</keyword>
<reference evidence="3 4" key="1">
    <citation type="submission" date="2015-07" db="EMBL/GenBank/DDBJ databases">
        <title>Genome analysis of myxobacterium Chondromyces crocatus Cm c5 reveals a high potential for natural compound synthesis and the genetic basis for the loss of fruiting body formation.</title>
        <authorList>
            <person name="Zaburannyi N."/>
            <person name="Bunk B."/>
            <person name="Maier J."/>
            <person name="Overmann J."/>
            <person name="Mueller R."/>
        </authorList>
    </citation>
    <scope>NUCLEOTIDE SEQUENCE [LARGE SCALE GENOMIC DNA]</scope>
    <source>
        <strain evidence="3 4">Cm c5</strain>
    </source>
</reference>
<sequence length="241" mass="26316">MRFKDRVDAGRMLATRLAALRPERPMVVALPRGGVPVAYEIAKALGAPLDVLIARKLGAPRHPELGIGAVAQGGASYVNAEAIAMLGVRREYIEAVTRAELSEIDRRLQAYRGSRPPLDVHERTVIVVDDGLATGATMRAAIRSLRQQKPRSIVLAVPVCAAETASELRREVDEVVCGMIPVDFCAVGLWYRDFTQTTDEEVVRLLEGAEREQAEREGDPHAGVWPQSAPLDPKQPRGRVS</sequence>
<proteinExistence type="predicted"/>
<evidence type="ECO:0000259" key="2">
    <source>
        <dbReference type="Pfam" id="PF00156"/>
    </source>
</evidence>
<feature type="compositionally biased region" description="Basic and acidic residues" evidence="1">
    <location>
        <begin position="209"/>
        <end position="220"/>
    </location>
</feature>
<organism evidence="3 4">
    <name type="scientific">Chondromyces crocatus</name>
    <dbReference type="NCBI Taxonomy" id="52"/>
    <lineage>
        <taxon>Bacteria</taxon>
        <taxon>Pseudomonadati</taxon>
        <taxon>Myxococcota</taxon>
        <taxon>Polyangia</taxon>
        <taxon>Polyangiales</taxon>
        <taxon>Polyangiaceae</taxon>
        <taxon>Chondromyces</taxon>
    </lineage>
</organism>
<dbReference type="KEGG" id="ccro:CMC5_053740"/>
<dbReference type="PATRIC" id="fig|52.7.peg.5953"/>
<evidence type="ECO:0000313" key="3">
    <source>
        <dbReference type="EMBL" id="AKT41213.1"/>
    </source>
</evidence>
<keyword evidence="4" id="KW-1185">Reference proteome</keyword>
<dbReference type="Pfam" id="PF00156">
    <property type="entry name" value="Pribosyltran"/>
    <property type="match status" value="1"/>
</dbReference>
<dbReference type="InterPro" id="IPR029057">
    <property type="entry name" value="PRTase-like"/>
</dbReference>
<dbReference type="OrthoDB" id="5421180at2"/>
<evidence type="ECO:0000313" key="4">
    <source>
        <dbReference type="Proteomes" id="UP000067626"/>
    </source>
</evidence>
<dbReference type="Gene3D" id="3.40.50.2020">
    <property type="match status" value="1"/>
</dbReference>
<protein>
    <submittedName>
        <fullName evidence="3">Phosphoribosyltransferase</fullName>
    </submittedName>
</protein>
<dbReference type="GO" id="GO:0016757">
    <property type="term" value="F:glycosyltransferase activity"/>
    <property type="evidence" value="ECO:0007669"/>
    <property type="project" value="UniProtKB-KW"/>
</dbReference>
<dbReference type="CDD" id="cd06223">
    <property type="entry name" value="PRTases_typeI"/>
    <property type="match status" value="1"/>
</dbReference>
<evidence type="ECO:0000256" key="1">
    <source>
        <dbReference type="SAM" id="MobiDB-lite"/>
    </source>
</evidence>
<dbReference type="Proteomes" id="UP000067626">
    <property type="component" value="Chromosome"/>
</dbReference>
<keyword evidence="3" id="KW-0808">Transferase</keyword>
<name>A0A0K1EKT0_CHOCO</name>
<dbReference type="InterPro" id="IPR000836">
    <property type="entry name" value="PRTase_dom"/>
</dbReference>
<gene>
    <name evidence="3" type="ORF">CMC5_053740</name>
</gene>
<feature type="region of interest" description="Disordered" evidence="1">
    <location>
        <begin position="209"/>
        <end position="241"/>
    </location>
</feature>